<keyword evidence="3" id="KW-1185">Reference proteome</keyword>
<reference evidence="2" key="1">
    <citation type="submission" date="2024-05" db="EMBL/GenBank/DDBJ databases">
        <title>Whole genome shotgun sequence of Streptomyces violascens NBRC 12920.</title>
        <authorList>
            <person name="Komaki H."/>
            <person name="Tamura T."/>
        </authorList>
    </citation>
    <scope>NUCLEOTIDE SEQUENCE</scope>
    <source>
        <strain evidence="2">NBRC 12920</strain>
    </source>
</reference>
<organism evidence="2 3">
    <name type="scientific">Streptomyces violascens</name>
    <dbReference type="NCBI Taxonomy" id="67381"/>
    <lineage>
        <taxon>Bacteria</taxon>
        <taxon>Bacillati</taxon>
        <taxon>Actinomycetota</taxon>
        <taxon>Actinomycetes</taxon>
        <taxon>Kitasatosporales</taxon>
        <taxon>Streptomycetaceae</taxon>
        <taxon>Streptomyces</taxon>
    </lineage>
</organism>
<evidence type="ECO:0000256" key="1">
    <source>
        <dbReference type="SAM" id="MobiDB-lite"/>
    </source>
</evidence>
<dbReference type="RefSeq" id="WP_189967902.1">
    <property type="nucleotide sequence ID" value="NZ_BMUA01000021.1"/>
</dbReference>
<name>A0ABQ3QSH8_9ACTN</name>
<comment type="caution">
    <text evidence="2">The sequence shown here is derived from an EMBL/GenBank/DDBJ whole genome shotgun (WGS) entry which is preliminary data.</text>
</comment>
<protein>
    <recommendedName>
        <fullName evidence="4">FXSXX-COOH protein</fullName>
    </recommendedName>
</protein>
<evidence type="ECO:0000313" key="3">
    <source>
        <dbReference type="Proteomes" id="UP001050808"/>
    </source>
</evidence>
<dbReference type="EMBL" id="BNDY01000017">
    <property type="protein sequence ID" value="GHI40240.1"/>
    <property type="molecule type" value="Genomic_DNA"/>
</dbReference>
<accession>A0ABQ3QSH8</accession>
<proteinExistence type="predicted"/>
<evidence type="ECO:0000313" key="2">
    <source>
        <dbReference type="EMBL" id="GHI40240.1"/>
    </source>
</evidence>
<evidence type="ECO:0008006" key="4">
    <source>
        <dbReference type="Google" id="ProtNLM"/>
    </source>
</evidence>
<sequence length="65" mass="7013">MEAPRTQPFDDRKRRPTVTGSDHISFTDLPVLASQLNVPTPGATISGEREAEITALTSRLSSTST</sequence>
<gene>
    <name evidence="2" type="ORF">Sviol_46480</name>
</gene>
<feature type="region of interest" description="Disordered" evidence="1">
    <location>
        <begin position="1"/>
        <end position="23"/>
    </location>
</feature>
<dbReference type="Proteomes" id="UP001050808">
    <property type="component" value="Unassembled WGS sequence"/>
</dbReference>